<dbReference type="AlphaFoldDB" id="A0A418SLA7"/>
<dbReference type="SUPFAM" id="SSF50370">
    <property type="entry name" value="Ricin B-like lectins"/>
    <property type="match status" value="1"/>
</dbReference>
<dbReference type="OrthoDB" id="7843947at2"/>
<keyword evidence="3" id="KW-1185">Reference proteome</keyword>
<dbReference type="Pfam" id="PF00652">
    <property type="entry name" value="Ricin_B_lectin"/>
    <property type="match status" value="1"/>
</dbReference>
<feature type="domain" description="Ricin B lectin" evidence="1">
    <location>
        <begin position="91"/>
        <end position="173"/>
    </location>
</feature>
<evidence type="ECO:0000313" key="2">
    <source>
        <dbReference type="EMBL" id="QPM90868.1"/>
    </source>
</evidence>
<dbReference type="KEGG" id="palw:PSAL_021100"/>
<dbReference type="EMBL" id="CP060436">
    <property type="protein sequence ID" value="QPM90868.1"/>
    <property type="molecule type" value="Genomic_DNA"/>
</dbReference>
<evidence type="ECO:0000259" key="1">
    <source>
        <dbReference type="Pfam" id="PF00652"/>
    </source>
</evidence>
<name>A0A418SLA7_9RHOB</name>
<dbReference type="InterPro" id="IPR035992">
    <property type="entry name" value="Ricin_B-like_lectins"/>
</dbReference>
<dbReference type="PROSITE" id="PS50231">
    <property type="entry name" value="RICIN_B_LECTIN"/>
    <property type="match status" value="1"/>
</dbReference>
<reference evidence="2 3" key="1">
    <citation type="submission" date="2020-08" db="EMBL/GenBank/DDBJ databases">
        <title>Genome sequence of Rhodobacteraceae bacterium Lw-13e.</title>
        <authorList>
            <person name="Poehlein A."/>
            <person name="Wolter L."/>
            <person name="Daniel R."/>
            <person name="Brinkhoff T."/>
        </authorList>
    </citation>
    <scope>NUCLEOTIDE SEQUENCE [LARGE SCALE GENOMIC DNA]</scope>
    <source>
        <strain evidence="2 3">Lw-13e</strain>
    </source>
</reference>
<dbReference type="Gene3D" id="2.80.10.50">
    <property type="match status" value="1"/>
</dbReference>
<proteinExistence type="predicted"/>
<dbReference type="InterPro" id="IPR000772">
    <property type="entry name" value="Ricin_B_lectin"/>
</dbReference>
<organism evidence="2 3">
    <name type="scientific">Pseudooceanicola algae</name>
    <dbReference type="NCBI Taxonomy" id="1537215"/>
    <lineage>
        <taxon>Bacteria</taxon>
        <taxon>Pseudomonadati</taxon>
        <taxon>Pseudomonadota</taxon>
        <taxon>Alphaproteobacteria</taxon>
        <taxon>Rhodobacterales</taxon>
        <taxon>Paracoccaceae</taxon>
        <taxon>Pseudooceanicola</taxon>
    </lineage>
</organism>
<dbReference type="Proteomes" id="UP000283786">
    <property type="component" value="Chromosome"/>
</dbReference>
<protein>
    <recommendedName>
        <fullName evidence="1">Ricin B lectin domain-containing protein</fullName>
    </recommendedName>
</protein>
<evidence type="ECO:0000313" key="3">
    <source>
        <dbReference type="Proteomes" id="UP000283786"/>
    </source>
</evidence>
<sequence length="176" mass="18254">MNAKKISLTLATLMIAGAAQAQSVEVYATDTLDNIQNGYCIDISGGQGAQADPADGLQGHTCYSPQGDIFVDQAFDSAQFADGVFYMVDFDVCMQAASDTAGAALELADCDGSAAQSFAFAGEGTITLASAPELCLTLGDDTRFGRSETNQIKSLTLAECATDAAASQTWAYRTAD</sequence>
<accession>A0A418SLA7</accession>
<gene>
    <name evidence="2" type="ORF">PSAL_021100</name>
</gene>
<dbReference type="RefSeq" id="WP_119837767.1">
    <property type="nucleotide sequence ID" value="NZ_CP060436.1"/>
</dbReference>